<name>A0ABW7TF45_9ACTN</name>
<feature type="domain" description="TsaA-like" evidence="3">
    <location>
        <begin position="1"/>
        <end position="50"/>
    </location>
</feature>
<protein>
    <submittedName>
        <fullName evidence="4">TrmO family methyltransferase</fullName>
        <ecNumber evidence="4">2.1.1.-</ecNumber>
    </submittedName>
</protein>
<organism evidence="4 5">
    <name type="scientific">Streptomyces abikoensis</name>
    <dbReference type="NCBI Taxonomy" id="97398"/>
    <lineage>
        <taxon>Bacteria</taxon>
        <taxon>Bacillati</taxon>
        <taxon>Actinomycetota</taxon>
        <taxon>Actinomycetes</taxon>
        <taxon>Kitasatosporales</taxon>
        <taxon>Streptomycetaceae</taxon>
        <taxon>Streptomyces</taxon>
    </lineage>
</organism>
<sequence>MRRLNRLGVSRCRLLKIDGRDLQVEGLDAIDGTPVLDIKPWFEEMGTQGEVRQPAWPTEMLKGYYATPAAQ</sequence>
<comment type="similarity">
    <text evidence="2">Belongs to the tRNA methyltransferase O family.</text>
</comment>
<comment type="caution">
    <text evidence="4">The sequence shown here is derived from an EMBL/GenBank/DDBJ whole genome shotgun (WGS) entry which is preliminary data.</text>
</comment>
<dbReference type="RefSeq" id="WP_397614968.1">
    <property type="nucleotide sequence ID" value="NZ_JBIRRB010000021.1"/>
</dbReference>
<dbReference type="PROSITE" id="PS51668">
    <property type="entry name" value="TSAA_2"/>
    <property type="match status" value="1"/>
</dbReference>
<dbReference type="EC" id="2.1.1.-" evidence="4"/>
<dbReference type="Proteomes" id="UP001611162">
    <property type="component" value="Unassembled WGS sequence"/>
</dbReference>
<accession>A0ABW7TF45</accession>
<dbReference type="InterPro" id="IPR036413">
    <property type="entry name" value="YaeB-like_sf"/>
</dbReference>
<reference evidence="4 5" key="1">
    <citation type="submission" date="2024-10" db="EMBL/GenBank/DDBJ databases">
        <title>The Natural Products Discovery Center: Release of the First 8490 Sequenced Strains for Exploring Actinobacteria Biosynthetic Diversity.</title>
        <authorList>
            <person name="Kalkreuter E."/>
            <person name="Kautsar S.A."/>
            <person name="Yang D."/>
            <person name="Bader C.D."/>
            <person name="Teijaro C.N."/>
            <person name="Fluegel L."/>
            <person name="Davis C.M."/>
            <person name="Simpson J.R."/>
            <person name="Lauterbach L."/>
            <person name="Steele A.D."/>
            <person name="Gui C."/>
            <person name="Meng S."/>
            <person name="Li G."/>
            <person name="Viehrig K."/>
            <person name="Ye F."/>
            <person name="Su P."/>
            <person name="Kiefer A.F."/>
            <person name="Nichols A."/>
            <person name="Cepeda A.J."/>
            <person name="Yan W."/>
            <person name="Fan B."/>
            <person name="Jiang Y."/>
            <person name="Adhikari A."/>
            <person name="Zheng C.-J."/>
            <person name="Schuster L."/>
            <person name="Cowan T.M."/>
            <person name="Smanski M.J."/>
            <person name="Chevrette M.G."/>
            <person name="De Carvalho L.P.S."/>
            <person name="Shen B."/>
        </authorList>
    </citation>
    <scope>NUCLEOTIDE SEQUENCE [LARGE SCALE GENOMIC DNA]</scope>
    <source>
        <strain evidence="4 5">NPDC020979</strain>
    </source>
</reference>
<keyword evidence="4" id="KW-0808">Transferase</keyword>
<evidence type="ECO:0000313" key="4">
    <source>
        <dbReference type="EMBL" id="MFI0915385.1"/>
    </source>
</evidence>
<gene>
    <name evidence="4" type="ORF">ACH4TF_33910</name>
</gene>
<dbReference type="EMBL" id="JBIRRB010000021">
    <property type="protein sequence ID" value="MFI0915385.1"/>
    <property type="molecule type" value="Genomic_DNA"/>
</dbReference>
<dbReference type="InterPro" id="IPR023370">
    <property type="entry name" value="TrmO-like_N"/>
</dbReference>
<dbReference type="PANTHER" id="PTHR12818">
    <property type="entry name" value="TRNA (ADENINE(37)-N6)-METHYLTRANSFERASE"/>
    <property type="match status" value="1"/>
</dbReference>
<keyword evidence="4" id="KW-0489">Methyltransferase</keyword>
<dbReference type="GO" id="GO:0032259">
    <property type="term" value="P:methylation"/>
    <property type="evidence" value="ECO:0007669"/>
    <property type="project" value="UniProtKB-KW"/>
</dbReference>
<dbReference type="SUPFAM" id="SSF118196">
    <property type="entry name" value="YaeB-like"/>
    <property type="match status" value="1"/>
</dbReference>
<evidence type="ECO:0000313" key="5">
    <source>
        <dbReference type="Proteomes" id="UP001611162"/>
    </source>
</evidence>
<keyword evidence="1" id="KW-0949">S-adenosyl-L-methionine</keyword>
<dbReference type="Gene3D" id="2.40.30.70">
    <property type="entry name" value="YaeB-like"/>
    <property type="match status" value="1"/>
</dbReference>
<dbReference type="PANTHER" id="PTHR12818:SF0">
    <property type="entry name" value="TRNA (ADENINE(37)-N6)-METHYLTRANSFERASE"/>
    <property type="match status" value="1"/>
</dbReference>
<dbReference type="GO" id="GO:0008168">
    <property type="term" value="F:methyltransferase activity"/>
    <property type="evidence" value="ECO:0007669"/>
    <property type="project" value="UniProtKB-KW"/>
</dbReference>
<evidence type="ECO:0000259" key="3">
    <source>
        <dbReference type="PROSITE" id="PS51668"/>
    </source>
</evidence>
<evidence type="ECO:0000256" key="1">
    <source>
        <dbReference type="ARBA" id="ARBA00022691"/>
    </source>
</evidence>
<proteinExistence type="inferred from homology"/>
<evidence type="ECO:0000256" key="2">
    <source>
        <dbReference type="ARBA" id="ARBA00033753"/>
    </source>
</evidence>
<dbReference type="InterPro" id="IPR036414">
    <property type="entry name" value="YaeB_N_sf"/>
</dbReference>
<dbReference type="Pfam" id="PF01980">
    <property type="entry name" value="TrmO_N"/>
    <property type="match status" value="1"/>
</dbReference>
<keyword evidence="5" id="KW-1185">Reference proteome</keyword>
<dbReference type="InterPro" id="IPR040372">
    <property type="entry name" value="YaeB-like"/>
</dbReference>